<keyword evidence="6 7" id="KW-0472">Membrane</keyword>
<dbReference type="EMBL" id="JAUSUG010000019">
    <property type="protein sequence ID" value="MDQ0256694.1"/>
    <property type="molecule type" value="Genomic_DNA"/>
</dbReference>
<proteinExistence type="inferred from homology"/>
<evidence type="ECO:0000256" key="3">
    <source>
        <dbReference type="ARBA" id="ARBA00022475"/>
    </source>
</evidence>
<evidence type="ECO:0000313" key="10">
    <source>
        <dbReference type="Proteomes" id="UP001230005"/>
    </source>
</evidence>
<feature type="transmembrane region" description="Helical" evidence="7">
    <location>
        <begin position="84"/>
        <end position="110"/>
    </location>
</feature>
<dbReference type="PROSITE" id="PS50928">
    <property type="entry name" value="ABC_TM1"/>
    <property type="match status" value="1"/>
</dbReference>
<comment type="similarity">
    <text evidence="7">Belongs to the binding-protein-dependent transport system permease family.</text>
</comment>
<dbReference type="Pfam" id="PF00528">
    <property type="entry name" value="BPD_transp_1"/>
    <property type="match status" value="1"/>
</dbReference>
<keyword evidence="10" id="KW-1185">Reference proteome</keyword>
<reference evidence="9 10" key="1">
    <citation type="submission" date="2023-07" db="EMBL/GenBank/DDBJ databases">
        <title>Genomic Encyclopedia of Type Strains, Phase IV (KMG-IV): sequencing the most valuable type-strain genomes for metagenomic binning, comparative biology and taxonomic classification.</title>
        <authorList>
            <person name="Goeker M."/>
        </authorList>
    </citation>
    <scope>NUCLEOTIDE SEQUENCE [LARGE SCALE GENOMIC DNA]</scope>
    <source>
        <strain evidence="9 10">DSM 9768</strain>
    </source>
</reference>
<accession>A0ABT9ZZM0</accession>
<protein>
    <submittedName>
        <fullName evidence="9">Peptide/nickel transport system permease protein</fullName>
    </submittedName>
</protein>
<dbReference type="SUPFAM" id="SSF161098">
    <property type="entry name" value="MetI-like"/>
    <property type="match status" value="1"/>
</dbReference>
<dbReference type="PANTHER" id="PTHR43386">
    <property type="entry name" value="OLIGOPEPTIDE TRANSPORT SYSTEM PERMEASE PROTEIN APPC"/>
    <property type="match status" value="1"/>
</dbReference>
<gene>
    <name evidence="9" type="ORF">J2S74_004116</name>
</gene>
<keyword evidence="3" id="KW-1003">Cell membrane</keyword>
<evidence type="ECO:0000256" key="6">
    <source>
        <dbReference type="ARBA" id="ARBA00023136"/>
    </source>
</evidence>
<dbReference type="InterPro" id="IPR035906">
    <property type="entry name" value="MetI-like_sf"/>
</dbReference>
<evidence type="ECO:0000256" key="4">
    <source>
        <dbReference type="ARBA" id="ARBA00022692"/>
    </source>
</evidence>
<evidence type="ECO:0000256" key="7">
    <source>
        <dbReference type="RuleBase" id="RU363032"/>
    </source>
</evidence>
<feature type="transmembrane region" description="Helical" evidence="7">
    <location>
        <begin position="197"/>
        <end position="218"/>
    </location>
</feature>
<name>A0ABT9ZZM0_9BACI</name>
<dbReference type="InterPro" id="IPR000515">
    <property type="entry name" value="MetI-like"/>
</dbReference>
<organism evidence="9 10">
    <name type="scientific">Evansella vedderi</name>
    <dbReference type="NCBI Taxonomy" id="38282"/>
    <lineage>
        <taxon>Bacteria</taxon>
        <taxon>Bacillati</taxon>
        <taxon>Bacillota</taxon>
        <taxon>Bacilli</taxon>
        <taxon>Bacillales</taxon>
        <taxon>Bacillaceae</taxon>
        <taxon>Evansella</taxon>
    </lineage>
</organism>
<sequence>MSSMMKMVKFSIQPFISLNGRQRSFMTLVIVSLLLLCVILGGLVLSNERIATDLGNRNLGPSLAHPFGTDWLGRDMLTRTLKGLTLSIGVGLTAAAASVTIALILGMLAATMGKVVDSIISWLVDLFLSVPHLVMLMLISFALGGGIKGVVIGLALTHWPSLTRVIRAEVMQLRSAEYVEVSKRLGKSRWFIGRKHLFPHVAPQLMVGLFLLFPHAILHEAAITFIGMGLSPHQPAIGIILSESMRYLSTEMWWLAIFPGLSLLLVVRSFDIIGEHLRSRLDPHRAHD</sequence>
<feature type="domain" description="ABC transmembrane type-1" evidence="8">
    <location>
        <begin position="84"/>
        <end position="274"/>
    </location>
</feature>
<comment type="subcellular location">
    <subcellularLocation>
        <location evidence="1 7">Cell membrane</location>
        <topology evidence="1 7">Multi-pass membrane protein</topology>
    </subcellularLocation>
</comment>
<keyword evidence="5 7" id="KW-1133">Transmembrane helix</keyword>
<evidence type="ECO:0000256" key="1">
    <source>
        <dbReference type="ARBA" id="ARBA00004651"/>
    </source>
</evidence>
<dbReference type="InterPro" id="IPR050366">
    <property type="entry name" value="BP-dependent_transpt_permease"/>
</dbReference>
<evidence type="ECO:0000256" key="5">
    <source>
        <dbReference type="ARBA" id="ARBA00022989"/>
    </source>
</evidence>
<dbReference type="Proteomes" id="UP001230005">
    <property type="component" value="Unassembled WGS sequence"/>
</dbReference>
<keyword evidence="4 7" id="KW-0812">Transmembrane</keyword>
<dbReference type="PANTHER" id="PTHR43386:SF23">
    <property type="entry name" value="ABC TRANSPORTER"/>
    <property type="match status" value="1"/>
</dbReference>
<evidence type="ECO:0000313" key="9">
    <source>
        <dbReference type="EMBL" id="MDQ0256694.1"/>
    </source>
</evidence>
<feature type="transmembrane region" description="Helical" evidence="7">
    <location>
        <begin position="252"/>
        <end position="270"/>
    </location>
</feature>
<evidence type="ECO:0000256" key="2">
    <source>
        <dbReference type="ARBA" id="ARBA00022448"/>
    </source>
</evidence>
<keyword evidence="2 7" id="KW-0813">Transport</keyword>
<dbReference type="CDD" id="cd06261">
    <property type="entry name" value="TM_PBP2"/>
    <property type="match status" value="1"/>
</dbReference>
<dbReference type="Gene3D" id="1.10.3720.10">
    <property type="entry name" value="MetI-like"/>
    <property type="match status" value="1"/>
</dbReference>
<evidence type="ECO:0000259" key="8">
    <source>
        <dbReference type="PROSITE" id="PS50928"/>
    </source>
</evidence>
<comment type="caution">
    <text evidence="9">The sequence shown here is derived from an EMBL/GenBank/DDBJ whole genome shotgun (WGS) entry which is preliminary data.</text>
</comment>